<sequence length="161" mass="16266">MTMQPPPGAVILGLSGLNVPADQAAVQDAIRRLDPAAQVWTDWAGGRIAIASAAPARALRDAVQAMGYQAQILAGHPRAKGTVAGMFGRMLLYAVIFCAIGLVGGVLLGLANSLLNPDCTRPGSSGNCAIGVGIFGLLFGAIGFPAGAVVGLIHGLVRLGR</sequence>
<dbReference type="EMBL" id="JAAEDK010000036">
    <property type="protein sequence ID" value="MBR0660713.1"/>
    <property type="molecule type" value="Genomic_DNA"/>
</dbReference>
<keyword evidence="1" id="KW-1133">Transmembrane helix</keyword>
<proteinExistence type="predicted"/>
<name>A0A9X9WK53_9PROT</name>
<organism evidence="2 5">
    <name type="scientific">Neoroseomonas oryzicola</name>
    <dbReference type="NCBI Taxonomy" id="535904"/>
    <lineage>
        <taxon>Bacteria</taxon>
        <taxon>Pseudomonadati</taxon>
        <taxon>Pseudomonadota</taxon>
        <taxon>Alphaproteobacteria</taxon>
        <taxon>Acetobacterales</taxon>
        <taxon>Acetobacteraceae</taxon>
        <taxon>Neoroseomonas</taxon>
    </lineage>
</organism>
<evidence type="ECO:0000313" key="5">
    <source>
        <dbReference type="Proteomes" id="UP001138708"/>
    </source>
</evidence>
<accession>A0A9X9WK53</accession>
<evidence type="ECO:0000256" key="1">
    <source>
        <dbReference type="SAM" id="Phobius"/>
    </source>
</evidence>
<feature type="transmembrane region" description="Helical" evidence="1">
    <location>
        <begin position="90"/>
        <end position="110"/>
    </location>
</feature>
<dbReference type="Proteomes" id="UP001138708">
    <property type="component" value="Unassembled WGS sequence"/>
</dbReference>
<dbReference type="EMBL" id="JAAVUP010000001">
    <property type="protein sequence ID" value="NKE15335.1"/>
    <property type="molecule type" value="Genomic_DNA"/>
</dbReference>
<keyword evidence="4" id="KW-1185">Reference proteome</keyword>
<reference evidence="2" key="3">
    <citation type="journal article" date="2021" name="Syst. Appl. Microbiol.">
        <title>Roseomonas hellenica sp. nov., isolated from roots of wild-growing Alkanna tinctoria.</title>
        <authorList>
            <person name="Rat A."/>
            <person name="Naranjo H.D."/>
            <person name="Lebbe L."/>
            <person name="Cnockaert M."/>
            <person name="Krigas N."/>
            <person name="Grigoriadou K."/>
            <person name="Maloupa E."/>
            <person name="Willems A."/>
        </authorList>
    </citation>
    <scope>NUCLEOTIDE SEQUENCE</scope>
    <source>
        <strain evidence="2">LMG 31161</strain>
    </source>
</reference>
<dbReference type="RefSeq" id="WP_168037864.1">
    <property type="nucleotide sequence ID" value="NZ_JAAEDK010000036.1"/>
</dbReference>
<dbReference type="SUPFAM" id="SSF55008">
    <property type="entry name" value="HMA, heavy metal-associated domain"/>
    <property type="match status" value="1"/>
</dbReference>
<dbReference type="AlphaFoldDB" id="A0A9X9WK53"/>
<dbReference type="Proteomes" id="UP000746741">
    <property type="component" value="Unassembled WGS sequence"/>
</dbReference>
<dbReference type="Gene3D" id="3.30.70.100">
    <property type="match status" value="1"/>
</dbReference>
<feature type="transmembrane region" description="Helical" evidence="1">
    <location>
        <begin position="130"/>
        <end position="157"/>
    </location>
</feature>
<evidence type="ECO:0000313" key="2">
    <source>
        <dbReference type="EMBL" id="MBR0660713.1"/>
    </source>
</evidence>
<reference evidence="3 4" key="2">
    <citation type="submission" date="2020-02" db="EMBL/GenBank/DDBJ databases">
        <authorList>
            <person name="Sun Q."/>
            <person name="Inoue M."/>
        </authorList>
    </citation>
    <scope>NUCLEOTIDE SEQUENCE [LARGE SCALE GENOMIC DNA]</scope>
    <source>
        <strain evidence="3 4">KCTC 22478</strain>
    </source>
</reference>
<dbReference type="GO" id="GO:0046872">
    <property type="term" value="F:metal ion binding"/>
    <property type="evidence" value="ECO:0007669"/>
    <property type="project" value="InterPro"/>
</dbReference>
<comment type="caution">
    <text evidence="2">The sequence shown here is derived from an EMBL/GenBank/DDBJ whole genome shotgun (WGS) entry which is preliminary data.</text>
</comment>
<keyword evidence="1" id="KW-0472">Membrane</keyword>
<dbReference type="InterPro" id="IPR036163">
    <property type="entry name" value="HMA_dom_sf"/>
</dbReference>
<reference evidence="2" key="1">
    <citation type="submission" date="2020-01" db="EMBL/GenBank/DDBJ databases">
        <authorList>
            <person name="Rat A."/>
        </authorList>
    </citation>
    <scope>NUCLEOTIDE SEQUENCE</scope>
    <source>
        <strain evidence="2">LMG 31161</strain>
    </source>
</reference>
<evidence type="ECO:0000313" key="3">
    <source>
        <dbReference type="EMBL" id="NKE15335.1"/>
    </source>
</evidence>
<keyword evidence="1" id="KW-0812">Transmembrane</keyword>
<evidence type="ECO:0008006" key="6">
    <source>
        <dbReference type="Google" id="ProtNLM"/>
    </source>
</evidence>
<gene>
    <name evidence="3" type="ORF">GWK15_00120</name>
    <name evidence="2" type="ORF">GXW75_15760</name>
</gene>
<protein>
    <recommendedName>
        <fullName evidence="6">HMA domain-containing protein</fullName>
    </recommendedName>
</protein>
<evidence type="ECO:0000313" key="4">
    <source>
        <dbReference type="Proteomes" id="UP000746741"/>
    </source>
</evidence>